<dbReference type="KEGG" id="age:AA314_00439"/>
<name>A0AAC8TAN6_9BACT</name>
<dbReference type="PANTHER" id="PTHR45641">
    <property type="entry name" value="TETRATRICOPEPTIDE REPEAT PROTEIN (AFU_ORTHOLOGUE AFUA_6G03870)"/>
    <property type="match status" value="1"/>
</dbReference>
<reference evidence="3 4" key="1">
    <citation type="submission" date="2015-05" db="EMBL/GenBank/DDBJ databases">
        <title>Genome assembly of Archangium gephyra DSM 2261.</title>
        <authorList>
            <person name="Sharma G."/>
            <person name="Subramanian S."/>
        </authorList>
    </citation>
    <scope>NUCLEOTIDE SEQUENCE [LARGE SCALE GENOMIC DNA]</scope>
    <source>
        <strain evidence="3 4">DSM 2261</strain>
    </source>
</reference>
<dbReference type="SMART" id="SM00028">
    <property type="entry name" value="TPR"/>
    <property type="match status" value="8"/>
</dbReference>
<dbReference type="Gene3D" id="1.25.40.10">
    <property type="entry name" value="Tetratricopeptide repeat domain"/>
    <property type="match status" value="4"/>
</dbReference>
<dbReference type="Proteomes" id="UP000035579">
    <property type="component" value="Chromosome"/>
</dbReference>
<dbReference type="PANTHER" id="PTHR45641:SF19">
    <property type="entry name" value="NEPHROCYSTIN-3"/>
    <property type="match status" value="1"/>
</dbReference>
<organism evidence="3 4">
    <name type="scientific">Archangium gephyra</name>
    <dbReference type="NCBI Taxonomy" id="48"/>
    <lineage>
        <taxon>Bacteria</taxon>
        <taxon>Pseudomonadati</taxon>
        <taxon>Myxococcota</taxon>
        <taxon>Myxococcia</taxon>
        <taxon>Myxococcales</taxon>
        <taxon>Cystobacterineae</taxon>
        <taxon>Archangiaceae</taxon>
        <taxon>Archangium</taxon>
    </lineage>
</organism>
<dbReference type="Pfam" id="PF13424">
    <property type="entry name" value="TPR_12"/>
    <property type="match status" value="4"/>
</dbReference>
<dbReference type="AlphaFoldDB" id="A0AAC8TAN6"/>
<keyword evidence="1" id="KW-0677">Repeat</keyword>
<evidence type="ECO:0000313" key="4">
    <source>
        <dbReference type="Proteomes" id="UP000035579"/>
    </source>
</evidence>
<evidence type="ECO:0000256" key="1">
    <source>
        <dbReference type="ARBA" id="ARBA00022737"/>
    </source>
</evidence>
<keyword evidence="2" id="KW-0802">TPR repeat</keyword>
<accession>A0AAC8TAN6</accession>
<evidence type="ECO:0008006" key="5">
    <source>
        <dbReference type="Google" id="ProtNLM"/>
    </source>
</evidence>
<dbReference type="SUPFAM" id="SSF48452">
    <property type="entry name" value="TPR-like"/>
    <property type="match status" value="4"/>
</dbReference>
<dbReference type="Pfam" id="PF13176">
    <property type="entry name" value="TPR_7"/>
    <property type="match status" value="1"/>
</dbReference>
<dbReference type="InterPro" id="IPR019734">
    <property type="entry name" value="TPR_rpt"/>
</dbReference>
<dbReference type="EMBL" id="CP011509">
    <property type="protein sequence ID" value="AKI98812.1"/>
    <property type="molecule type" value="Genomic_DNA"/>
</dbReference>
<protein>
    <recommendedName>
        <fullName evidence="5">Tetratricopeptide repeat protein</fullName>
    </recommendedName>
</protein>
<evidence type="ECO:0000313" key="3">
    <source>
        <dbReference type="EMBL" id="AKI98812.1"/>
    </source>
</evidence>
<proteinExistence type="predicted"/>
<dbReference type="InterPro" id="IPR011990">
    <property type="entry name" value="TPR-like_helical_dom_sf"/>
</dbReference>
<gene>
    <name evidence="3" type="ORF">AA314_00439</name>
</gene>
<sequence length="826" mass="90575">MDHARLERLGELVRALLPIAPELEVHTEAYRMAEARPGSTLVLVPRAEDADWLNINRPLFAARALRVVLFCTREVTVALSRGAVDFLDWVSLRLECPTGPAPYAVAGLRCALAARVPGIVWTGGDLEASFAAARKGRTLRRISAARPYEELVAEAKAAGRREWLAWTDVDGDFRLRRVRWALAEARRRTRAILVEPAVRSPGWWEVHARVAEPAEACERLRSAGAKQPGRLAALVDLEPETIQLLGGLLERGVEEHFLEGELLKSAAPGTAVGRLASEQGLVTEKEQVRGRAPPPVMRALGVDRDRMRRLYEAELNAIEQQLHSEEQVDAEDTAFWSANTRSTRFVPSGNRGELAEGLLRRTPWTSERWEQAANIALLAGDAAVAHLWARRAFETDNDQWEVLTQVLIRQGRFTEAESLLRRQLQAERTPDLARGWILHELGLVLERQGKYAEAEALLRQSLSIKKQALGTHHPDYGASLHVLAMVLDRQGKYAEAEALLRQSLSIDEQALGPHHPNYGASLHVLAMVLDRQGKYAEAEALLRQSLSIYAQALGTHHPHYGASLHALAGVLERQGKYAEAEALLRQSLSIDEQALGTHHPDYGASLHVLAMVLDSQGKYAEAEALLRQSLSIYAQALGTHHPHYGASLHELARVLGNQGKYAETEALLRQALSIYAQALGTHHPDYGASLHGLALVLQQQGRYAEAEALLRQAHSIIEQALGPRHPQLCAVLASLGSNLAAQNRPQEGETFLLRSANIASAALGPKQPEKAQVLTLLAGVQAALKKPEAATTAQQAMDALLASLGPEHPITKEALPRLRQILAGNN</sequence>
<dbReference type="Pfam" id="PF13374">
    <property type="entry name" value="TPR_10"/>
    <property type="match status" value="1"/>
</dbReference>
<evidence type="ECO:0000256" key="2">
    <source>
        <dbReference type="ARBA" id="ARBA00022803"/>
    </source>
</evidence>